<keyword evidence="3" id="KW-1185">Reference proteome</keyword>
<keyword evidence="1" id="KW-0472">Membrane</keyword>
<keyword evidence="1" id="KW-0812">Transmembrane</keyword>
<reference evidence="2 3" key="1">
    <citation type="submission" date="2016-08" db="EMBL/GenBank/DDBJ databases">
        <authorList>
            <person name="Seilhamer J.J."/>
        </authorList>
    </citation>
    <scope>NUCLEOTIDE SEQUENCE [LARGE SCALE GENOMIC DNA]</scope>
    <source>
        <strain evidence="2 3">A37T2</strain>
    </source>
</reference>
<dbReference type="Proteomes" id="UP000242818">
    <property type="component" value="Unassembled WGS sequence"/>
</dbReference>
<evidence type="ECO:0000313" key="2">
    <source>
        <dbReference type="EMBL" id="SCC05472.1"/>
    </source>
</evidence>
<protein>
    <submittedName>
        <fullName evidence="2">Uncharacterized protein</fullName>
    </submittedName>
</protein>
<accession>A0A1C4BFI9</accession>
<organism evidence="2 3">
    <name type="scientific">Chitinophaga costaii</name>
    <dbReference type="NCBI Taxonomy" id="1335309"/>
    <lineage>
        <taxon>Bacteria</taxon>
        <taxon>Pseudomonadati</taxon>
        <taxon>Bacteroidota</taxon>
        <taxon>Chitinophagia</taxon>
        <taxon>Chitinophagales</taxon>
        <taxon>Chitinophagaceae</taxon>
        <taxon>Chitinophaga</taxon>
    </lineage>
</organism>
<feature type="transmembrane region" description="Helical" evidence="1">
    <location>
        <begin position="20"/>
        <end position="38"/>
    </location>
</feature>
<dbReference type="STRING" id="1335309.GA0116948_10368"/>
<dbReference type="AlphaFoldDB" id="A0A1C4BFI9"/>
<gene>
    <name evidence="2" type="ORF">GA0116948_10368</name>
</gene>
<proteinExistence type="predicted"/>
<sequence length="53" mass="5747">MLTGAGCAISPKASSKKTKLLWMEIAVVKIIFSLLAHMGRKCRNNLQTGVAKM</sequence>
<name>A0A1C4BFI9_9BACT</name>
<evidence type="ECO:0000313" key="3">
    <source>
        <dbReference type="Proteomes" id="UP000242818"/>
    </source>
</evidence>
<dbReference type="EMBL" id="FMAR01000003">
    <property type="protein sequence ID" value="SCC05472.1"/>
    <property type="molecule type" value="Genomic_DNA"/>
</dbReference>
<evidence type="ECO:0000256" key="1">
    <source>
        <dbReference type="SAM" id="Phobius"/>
    </source>
</evidence>
<keyword evidence="1" id="KW-1133">Transmembrane helix</keyword>